<dbReference type="STRING" id="1469948.GCA_000732725_02349"/>
<dbReference type="Pfam" id="PF01128">
    <property type="entry name" value="IspD"/>
    <property type="match status" value="1"/>
</dbReference>
<dbReference type="InterPro" id="IPR034683">
    <property type="entry name" value="IspD/TarI"/>
</dbReference>
<dbReference type="PANTHER" id="PTHR32125">
    <property type="entry name" value="2-C-METHYL-D-ERYTHRITOL 4-PHOSPHATE CYTIDYLYLTRANSFERASE, CHLOROPLASTIC"/>
    <property type="match status" value="1"/>
</dbReference>
<dbReference type="OrthoDB" id="9806837at2"/>
<dbReference type="AlphaFoldDB" id="A0A4R1QYS4"/>
<dbReference type="PROSITE" id="PS01295">
    <property type="entry name" value="ISPD"/>
    <property type="match status" value="1"/>
</dbReference>
<keyword evidence="1 3" id="KW-0808">Transferase</keyword>
<dbReference type="GO" id="GO:0050518">
    <property type="term" value="F:2-C-methyl-D-erythritol 4-phosphate cytidylyltransferase activity"/>
    <property type="evidence" value="ECO:0007669"/>
    <property type="project" value="TreeGrafter"/>
</dbReference>
<keyword evidence="2 3" id="KW-0548">Nucleotidyltransferase</keyword>
<dbReference type="InterPro" id="IPR018294">
    <property type="entry name" value="ISPD_synthase_CS"/>
</dbReference>
<sequence length="232" mass="25956">MNIALILAGGTGTRIGGEIPKQYVEIAGKPVICYCLKTFALHPRVDAIQIVADISWHAYLKQWIEDEAVLEKWKGFSRPGKNRQFSILNALEDACQYASEEDWVIVHDAARPFLTNDFITESLIKANGHDGVLPVLPMKDTVYFSQNGSSVSSLLNRNNIFAGQAPEVFKFGKYYEANKSLVPDEILKINGSTEPAILAGMDIVMIDGDEENFKITTKKDLERFRQKIEGMK</sequence>
<dbReference type="EMBL" id="SLUO01000007">
    <property type="protein sequence ID" value="TCL58113.1"/>
    <property type="molecule type" value="Genomic_DNA"/>
</dbReference>
<organism evidence="3 4">
    <name type="scientific">Kineothrix alysoides</name>
    <dbReference type="NCBI Taxonomy" id="1469948"/>
    <lineage>
        <taxon>Bacteria</taxon>
        <taxon>Bacillati</taxon>
        <taxon>Bacillota</taxon>
        <taxon>Clostridia</taxon>
        <taxon>Lachnospirales</taxon>
        <taxon>Lachnospiraceae</taxon>
        <taxon>Kineothrix</taxon>
    </lineage>
</organism>
<dbReference type="Gene3D" id="3.90.550.10">
    <property type="entry name" value="Spore Coat Polysaccharide Biosynthesis Protein SpsA, Chain A"/>
    <property type="match status" value="1"/>
</dbReference>
<dbReference type="Proteomes" id="UP000295718">
    <property type="component" value="Unassembled WGS sequence"/>
</dbReference>
<dbReference type="SUPFAM" id="SSF53448">
    <property type="entry name" value="Nucleotide-diphospho-sugar transferases"/>
    <property type="match status" value="1"/>
</dbReference>
<dbReference type="CDD" id="cd02516">
    <property type="entry name" value="CDP-ME_synthetase"/>
    <property type="match status" value="1"/>
</dbReference>
<name>A0A4R1QYS4_9FIRM</name>
<dbReference type="GO" id="GO:0008299">
    <property type="term" value="P:isoprenoid biosynthetic process"/>
    <property type="evidence" value="ECO:0007669"/>
    <property type="project" value="InterPro"/>
</dbReference>
<evidence type="ECO:0000313" key="3">
    <source>
        <dbReference type="EMBL" id="TCL58113.1"/>
    </source>
</evidence>
<protein>
    <submittedName>
        <fullName evidence="3">2-C-methyl-D-erythritol 4-phosphate cytidylyltransferase</fullName>
    </submittedName>
</protein>
<accession>A0A4R1QYS4</accession>
<evidence type="ECO:0000313" key="4">
    <source>
        <dbReference type="Proteomes" id="UP000295718"/>
    </source>
</evidence>
<gene>
    <name evidence="3" type="ORF">EDD76_107229</name>
</gene>
<comment type="caution">
    <text evidence="3">The sequence shown here is derived from an EMBL/GenBank/DDBJ whole genome shotgun (WGS) entry which is preliminary data.</text>
</comment>
<dbReference type="InterPro" id="IPR029044">
    <property type="entry name" value="Nucleotide-diphossugar_trans"/>
</dbReference>
<evidence type="ECO:0000256" key="2">
    <source>
        <dbReference type="ARBA" id="ARBA00022695"/>
    </source>
</evidence>
<proteinExistence type="predicted"/>
<keyword evidence="4" id="KW-1185">Reference proteome</keyword>
<dbReference type="InterPro" id="IPR050088">
    <property type="entry name" value="IspD/TarI_cytidylyltransf_bact"/>
</dbReference>
<reference evidence="3 4" key="1">
    <citation type="submission" date="2019-03" db="EMBL/GenBank/DDBJ databases">
        <title>Genomic Encyclopedia of Type Strains, Phase IV (KMG-IV): sequencing the most valuable type-strain genomes for metagenomic binning, comparative biology and taxonomic classification.</title>
        <authorList>
            <person name="Goeker M."/>
        </authorList>
    </citation>
    <scope>NUCLEOTIDE SEQUENCE [LARGE SCALE GENOMIC DNA]</scope>
    <source>
        <strain evidence="3 4">DSM 100556</strain>
    </source>
</reference>
<evidence type="ECO:0000256" key="1">
    <source>
        <dbReference type="ARBA" id="ARBA00022679"/>
    </source>
</evidence>
<dbReference type="RefSeq" id="WP_031391033.1">
    <property type="nucleotide sequence ID" value="NZ_JPNB01000002.1"/>
</dbReference>
<dbReference type="PANTHER" id="PTHR32125:SF8">
    <property type="entry name" value="RIBITOL-5-PHOSPHATE CYTIDYLYLTRANSFERASE"/>
    <property type="match status" value="1"/>
</dbReference>